<protein>
    <submittedName>
        <fullName evidence="2">Type IV pilus modification protein PilV</fullName>
    </submittedName>
</protein>
<evidence type="ECO:0000256" key="1">
    <source>
        <dbReference type="SAM" id="Phobius"/>
    </source>
</evidence>
<evidence type="ECO:0000313" key="2">
    <source>
        <dbReference type="EMBL" id="QMV75474.1"/>
    </source>
</evidence>
<name>A0A7G5EN99_9BURK</name>
<dbReference type="KEGG" id="cpis:HS961_23050"/>
<keyword evidence="1" id="KW-0812">Transmembrane</keyword>
<keyword evidence="1" id="KW-0472">Membrane</keyword>
<dbReference type="EMBL" id="CP058554">
    <property type="protein sequence ID" value="QMV75474.1"/>
    <property type="molecule type" value="Genomic_DNA"/>
</dbReference>
<feature type="transmembrane region" description="Helical" evidence="1">
    <location>
        <begin position="21"/>
        <end position="45"/>
    </location>
</feature>
<proteinExistence type="predicted"/>
<dbReference type="Proteomes" id="UP000515240">
    <property type="component" value="Chromosome"/>
</dbReference>
<dbReference type="AlphaFoldDB" id="A0A7G5EN99"/>
<accession>A0A7G5EN99</accession>
<evidence type="ECO:0000313" key="3">
    <source>
        <dbReference type="Proteomes" id="UP000515240"/>
    </source>
</evidence>
<dbReference type="InterPro" id="IPR013362">
    <property type="entry name" value="Pilus_4_PilV"/>
</dbReference>
<dbReference type="RefSeq" id="WP_182325727.1">
    <property type="nucleotide sequence ID" value="NZ_CP058554.1"/>
</dbReference>
<keyword evidence="3" id="KW-1185">Reference proteome</keyword>
<organism evidence="2 3">
    <name type="scientific">Comamonas piscis</name>
    <dbReference type="NCBI Taxonomy" id="1562974"/>
    <lineage>
        <taxon>Bacteria</taxon>
        <taxon>Pseudomonadati</taxon>
        <taxon>Pseudomonadota</taxon>
        <taxon>Betaproteobacteria</taxon>
        <taxon>Burkholderiales</taxon>
        <taxon>Comamonadaceae</taxon>
        <taxon>Comamonas</taxon>
    </lineage>
</organism>
<gene>
    <name evidence="2" type="primary">pilV</name>
    <name evidence="2" type="ORF">HS961_23050</name>
</gene>
<reference evidence="2 3" key="1">
    <citation type="journal article" date="2020" name="G3 (Bethesda)">
        <title>CeMbio - The Caenorhabditis elegans Microbiome Resource.</title>
        <authorList>
            <person name="Dirksen P."/>
            <person name="Assie A."/>
            <person name="Zimmermann J."/>
            <person name="Zhang F."/>
            <person name="Tietje A.M."/>
            <person name="Marsh S.A."/>
            <person name="Felix M.A."/>
            <person name="Shapira M."/>
            <person name="Kaleta C."/>
            <person name="Schulenburg H."/>
            <person name="Samuel B."/>
        </authorList>
    </citation>
    <scope>NUCLEOTIDE SEQUENCE [LARGE SCALE GENOMIC DNA]</scope>
    <source>
        <strain evidence="2 3">BIGb0172</strain>
    </source>
</reference>
<keyword evidence="1" id="KW-1133">Transmembrane helix</keyword>
<dbReference type="NCBIfam" id="TIGR02523">
    <property type="entry name" value="type_IV_pilV"/>
    <property type="match status" value="1"/>
</dbReference>
<sequence length="159" mass="16849">MKSATRFQRQQHHGQPPSQQRGMLLLEALIAILIFSLGILGVVGLQAASIKQATAAEDRAKAASLANDLISRMWASNHATLSTNFSATGDGFTHWLETVEGSKLPGVKGSDSLKPTISFTDGPASATGIAVSTQAEIVIKWQAHNESSAHQYTAIAVIK</sequence>